<feature type="non-terminal residue" evidence="10">
    <location>
        <position position="133"/>
    </location>
</feature>
<dbReference type="GO" id="GO:0046872">
    <property type="term" value="F:metal ion binding"/>
    <property type="evidence" value="ECO:0007669"/>
    <property type="project" value="UniProtKB-KW"/>
</dbReference>
<dbReference type="Pfam" id="PF00209">
    <property type="entry name" value="SNF"/>
    <property type="match status" value="1"/>
</dbReference>
<organism evidence="10 11">
    <name type="scientific">Elysia chlorotica</name>
    <name type="common">Eastern emerald elysia</name>
    <name type="synonym">Sea slug</name>
    <dbReference type="NCBI Taxonomy" id="188477"/>
    <lineage>
        <taxon>Eukaryota</taxon>
        <taxon>Metazoa</taxon>
        <taxon>Spiralia</taxon>
        <taxon>Lophotrochozoa</taxon>
        <taxon>Mollusca</taxon>
        <taxon>Gastropoda</taxon>
        <taxon>Heterobranchia</taxon>
        <taxon>Euthyneura</taxon>
        <taxon>Panpulmonata</taxon>
        <taxon>Sacoglossa</taxon>
        <taxon>Placobranchoidea</taxon>
        <taxon>Plakobranchidae</taxon>
        <taxon>Elysia</taxon>
    </lineage>
</organism>
<evidence type="ECO:0000313" key="11">
    <source>
        <dbReference type="Proteomes" id="UP000271974"/>
    </source>
</evidence>
<comment type="subcellular location">
    <subcellularLocation>
        <location evidence="1">Membrane</location>
        <topology evidence="1">Multi-pass membrane protein</topology>
    </subcellularLocation>
</comment>
<dbReference type="PANTHER" id="PTHR11616:SF240">
    <property type="entry name" value="BLOATED TUBULES, ISOFORM B-RELATED"/>
    <property type="match status" value="1"/>
</dbReference>
<evidence type="ECO:0000256" key="4">
    <source>
        <dbReference type="ARBA" id="ARBA00022989"/>
    </source>
</evidence>
<keyword evidence="4 9" id="KW-1133">Transmembrane helix</keyword>
<dbReference type="GO" id="GO:0005886">
    <property type="term" value="C:plasma membrane"/>
    <property type="evidence" value="ECO:0007669"/>
    <property type="project" value="TreeGrafter"/>
</dbReference>
<keyword evidence="2 7" id="KW-0813">Transport</keyword>
<accession>A0A3S1HTI6</accession>
<dbReference type="PROSITE" id="PS00610">
    <property type="entry name" value="NA_NEUROTRAN_SYMP_1"/>
    <property type="match status" value="1"/>
</dbReference>
<feature type="binding site" evidence="6">
    <location>
        <position position="71"/>
    </location>
    <ligand>
        <name>Na(+)</name>
        <dbReference type="ChEBI" id="CHEBI:29101"/>
        <label>1</label>
    </ligand>
</feature>
<evidence type="ECO:0000256" key="8">
    <source>
        <dbReference type="SAM" id="Coils"/>
    </source>
</evidence>
<evidence type="ECO:0000256" key="2">
    <source>
        <dbReference type="ARBA" id="ARBA00022448"/>
    </source>
</evidence>
<dbReference type="SUPFAM" id="SSF161070">
    <property type="entry name" value="SNF-like"/>
    <property type="match status" value="1"/>
</dbReference>
<keyword evidence="3 7" id="KW-0812">Transmembrane</keyword>
<keyword evidence="5 9" id="KW-0472">Membrane</keyword>
<evidence type="ECO:0000313" key="10">
    <source>
        <dbReference type="EMBL" id="RUS85829.1"/>
    </source>
</evidence>
<name>A0A3S1HTI6_ELYCH</name>
<feature type="binding site" evidence="6">
    <location>
        <position position="72"/>
    </location>
    <ligand>
        <name>Na(+)</name>
        <dbReference type="ChEBI" id="CHEBI:29101"/>
        <label>1</label>
    </ligand>
</feature>
<dbReference type="InterPro" id="IPR037272">
    <property type="entry name" value="SNS_sf"/>
</dbReference>
<evidence type="ECO:0000256" key="6">
    <source>
        <dbReference type="PIRSR" id="PIRSR600175-1"/>
    </source>
</evidence>
<evidence type="ECO:0000256" key="5">
    <source>
        <dbReference type="ARBA" id="ARBA00023136"/>
    </source>
</evidence>
<dbReference type="InterPro" id="IPR000175">
    <property type="entry name" value="Na/ntran_symport"/>
</dbReference>
<keyword evidence="11" id="KW-1185">Reference proteome</keyword>
<dbReference type="PROSITE" id="PS50267">
    <property type="entry name" value="NA_NEUROTRAN_SYMP_3"/>
    <property type="match status" value="1"/>
</dbReference>
<protein>
    <recommendedName>
        <fullName evidence="7">Transporter</fullName>
    </recommendedName>
</protein>
<dbReference type="GO" id="GO:0015375">
    <property type="term" value="F:glycine:sodium symporter activity"/>
    <property type="evidence" value="ECO:0007669"/>
    <property type="project" value="TreeGrafter"/>
</dbReference>
<feature type="binding site" evidence="6">
    <location>
        <position position="69"/>
    </location>
    <ligand>
        <name>Na(+)</name>
        <dbReference type="ChEBI" id="CHEBI:29101"/>
        <label>1</label>
    </ligand>
</feature>
<evidence type="ECO:0000256" key="9">
    <source>
        <dbReference type="SAM" id="Phobius"/>
    </source>
</evidence>
<keyword evidence="8" id="KW-0175">Coiled coil</keyword>
<feature type="binding site" evidence="6">
    <location>
        <position position="76"/>
    </location>
    <ligand>
        <name>Na(+)</name>
        <dbReference type="ChEBI" id="CHEBI:29101"/>
        <label>1</label>
    </ligand>
</feature>
<keyword evidence="6" id="KW-0479">Metal-binding</keyword>
<feature type="transmembrane region" description="Helical" evidence="9">
    <location>
        <begin position="90"/>
        <end position="109"/>
    </location>
</feature>
<dbReference type="PANTHER" id="PTHR11616">
    <property type="entry name" value="SODIUM/CHLORIDE DEPENDENT TRANSPORTER"/>
    <property type="match status" value="1"/>
</dbReference>
<evidence type="ECO:0000256" key="1">
    <source>
        <dbReference type="ARBA" id="ARBA00004141"/>
    </source>
</evidence>
<dbReference type="OrthoDB" id="6581954at2759"/>
<keyword evidence="7" id="KW-0769">Symport</keyword>
<dbReference type="PRINTS" id="PR00176">
    <property type="entry name" value="NANEUSMPORT"/>
</dbReference>
<dbReference type="Proteomes" id="UP000271974">
    <property type="component" value="Unassembled WGS sequence"/>
</dbReference>
<dbReference type="STRING" id="188477.A0A3S1HTI6"/>
<evidence type="ECO:0000256" key="7">
    <source>
        <dbReference type="RuleBase" id="RU003732"/>
    </source>
</evidence>
<feature type="coiled-coil region" evidence="8">
    <location>
        <begin position="11"/>
        <end position="38"/>
    </location>
</feature>
<dbReference type="AlphaFoldDB" id="A0A3S1HTI6"/>
<gene>
    <name evidence="10" type="ORF">EGW08_006381</name>
</gene>
<proteinExistence type="inferred from homology"/>
<dbReference type="EMBL" id="RQTK01000158">
    <property type="protein sequence ID" value="RUS85829.1"/>
    <property type="molecule type" value="Genomic_DNA"/>
</dbReference>
<comment type="similarity">
    <text evidence="7">Belongs to the sodium:neurotransmitter symporter (SNF) (TC 2.A.22) family.</text>
</comment>
<comment type="caution">
    <text evidence="10">The sequence shown here is derived from an EMBL/GenBank/DDBJ whole genome shotgun (WGS) entry which is preliminary data.</text>
</comment>
<reference evidence="10 11" key="1">
    <citation type="submission" date="2019-01" db="EMBL/GenBank/DDBJ databases">
        <title>A draft genome assembly of the solar-powered sea slug Elysia chlorotica.</title>
        <authorList>
            <person name="Cai H."/>
            <person name="Li Q."/>
            <person name="Fang X."/>
            <person name="Li J."/>
            <person name="Curtis N.E."/>
            <person name="Altenburger A."/>
            <person name="Shibata T."/>
            <person name="Feng M."/>
            <person name="Maeda T."/>
            <person name="Schwartz J.A."/>
            <person name="Shigenobu S."/>
            <person name="Lundholm N."/>
            <person name="Nishiyama T."/>
            <person name="Yang H."/>
            <person name="Hasebe M."/>
            <person name="Li S."/>
            <person name="Pierce S.K."/>
            <person name="Wang J."/>
        </authorList>
    </citation>
    <scope>NUCLEOTIDE SEQUENCE [LARGE SCALE GENOMIC DNA]</scope>
    <source>
        <strain evidence="10">EC2010</strain>
        <tissue evidence="10">Whole organism of an adult</tissue>
    </source>
</reference>
<sequence>MEVTPDVNLKITQLQDAVDRLEHKVDSQNTQLTQYINRKLKKTSEDEGDENEERGNWSGKLDFLLSCLGYAVGLGNVWRFPYYCYRNGGGAFFIPYCIMLAIVGIPIFFMELSLGQFSSCGPTTVWTFAPLFQ</sequence>
<evidence type="ECO:0000256" key="3">
    <source>
        <dbReference type="ARBA" id="ARBA00022692"/>
    </source>
</evidence>
<keyword evidence="6" id="KW-0915">Sodium</keyword>